<dbReference type="GeneID" id="14496268"/>
<feature type="transmembrane region" description="Helical" evidence="1">
    <location>
        <begin position="238"/>
        <end position="259"/>
    </location>
</feature>
<keyword evidence="1" id="KW-0812">Transmembrane</keyword>
<evidence type="ECO:0000313" key="3">
    <source>
        <dbReference type="Proteomes" id="UP000002866"/>
    </source>
</evidence>
<keyword evidence="3" id="KW-1185">Reference proteome</keyword>
<sequence>MSNSKTTIPGFKFCFKSLEYINDFNAIQEKCDLPIEHFYIFFVSDISELVRYTCGTGSFKEIKSIAMNIDEKDLHTLHVRDISFLYGTINRQGPKNVGFIVDKYLSTDKKFFREFLQKINKQRKDHIYFLNFVYFWDTFIINYHIHNFKNMIKILSWDNYLLKDYINGISIFYEKYKLPYEKSVFGKEDDDIFESTILFITEDMVEYDSITKRLMLLCDRHIDFMTDTLIFMKKIDKFFVPTTYLAALFVAGLFVYAFFIR</sequence>
<evidence type="ECO:0000256" key="1">
    <source>
        <dbReference type="SAM" id="Phobius"/>
    </source>
</evidence>
<accession>I2H440</accession>
<gene>
    <name evidence="2" type="primary">TBLA0E00810</name>
    <name evidence="2" type="ORF">TBLA_0E00810</name>
</gene>
<protein>
    <submittedName>
        <fullName evidence="2">Uncharacterized protein</fullName>
    </submittedName>
</protein>
<dbReference type="AlphaFoldDB" id="I2H440"/>
<evidence type="ECO:0000313" key="2">
    <source>
        <dbReference type="EMBL" id="CCH61142.1"/>
    </source>
</evidence>
<dbReference type="EMBL" id="HE806320">
    <property type="protein sequence ID" value="CCH61142.1"/>
    <property type="molecule type" value="Genomic_DNA"/>
</dbReference>
<dbReference type="RefSeq" id="XP_004180661.1">
    <property type="nucleotide sequence ID" value="XM_004180613.1"/>
</dbReference>
<name>I2H440_HENB6</name>
<dbReference type="Proteomes" id="UP000002866">
    <property type="component" value="Chromosome 5"/>
</dbReference>
<dbReference type="HOGENOM" id="CLU_1066272_0_0_1"/>
<feature type="transmembrane region" description="Helical" evidence="1">
    <location>
        <begin position="127"/>
        <end position="145"/>
    </location>
</feature>
<dbReference type="KEGG" id="tbl:TBLA_0E00810"/>
<dbReference type="InParanoid" id="I2H440"/>
<organism evidence="2 3">
    <name type="scientific">Henningerozyma blattae (strain ATCC 34711 / CBS 6284 / DSM 70876 / NBRC 10599 / NRRL Y-10934 / UCD 77-7)</name>
    <name type="common">Yeast</name>
    <name type="synonym">Tetrapisispora blattae</name>
    <dbReference type="NCBI Taxonomy" id="1071380"/>
    <lineage>
        <taxon>Eukaryota</taxon>
        <taxon>Fungi</taxon>
        <taxon>Dikarya</taxon>
        <taxon>Ascomycota</taxon>
        <taxon>Saccharomycotina</taxon>
        <taxon>Saccharomycetes</taxon>
        <taxon>Saccharomycetales</taxon>
        <taxon>Saccharomycetaceae</taxon>
        <taxon>Henningerozyma</taxon>
    </lineage>
</organism>
<reference evidence="2 3" key="1">
    <citation type="journal article" date="2011" name="Proc. Natl. Acad. Sci. U.S.A.">
        <title>Evolutionary erosion of yeast sex chromosomes by mating-type switching accidents.</title>
        <authorList>
            <person name="Gordon J.L."/>
            <person name="Armisen D."/>
            <person name="Proux-Wera E."/>
            <person name="Oheigeartaigh S.S."/>
            <person name="Byrne K.P."/>
            <person name="Wolfe K.H."/>
        </authorList>
    </citation>
    <scope>NUCLEOTIDE SEQUENCE [LARGE SCALE GENOMIC DNA]</scope>
    <source>
        <strain evidence="3">ATCC 34711 / CBS 6284 / DSM 70876 / NBRC 10599 / NRRL Y-10934 / UCD 77-7</strain>
    </source>
</reference>
<proteinExistence type="predicted"/>
<keyword evidence="1" id="KW-0472">Membrane</keyword>
<keyword evidence="1" id="KW-1133">Transmembrane helix</keyword>